<sequence>MNRIALLIPHYNNPAGLNASLASIGADEAVDVYVVDDGSTRVPLDEAGARAAFKARGELHLLYLPQNRGIEHALNTGLQAIVDAGYAYCARLDCDDRVAPDRFARQQAYLDANPDVALLGSAVTFFDASGDRFTLHQPQTHAQIVRHMHNDNAFTHPAVAFRISAVREIGLYPVDAPAAEDFAYFWRFVARYQTANQPEVLTWSEYNDSGISLSRRRRQQWSRFRILARHFDWSPRSLLLLAKPLVWLVVPFGVVRAVRQWLGGGGKWS</sequence>
<comment type="similarity">
    <text evidence="1">Belongs to the glycosyltransferase 2 family.</text>
</comment>
<dbReference type="PANTHER" id="PTHR43685:SF5">
    <property type="entry name" value="GLYCOSYLTRANSFERASE EPSE-RELATED"/>
    <property type="match status" value="1"/>
</dbReference>
<gene>
    <name evidence="5" type="ORF">SAMN02745857_03367</name>
</gene>
<evidence type="ECO:0000256" key="2">
    <source>
        <dbReference type="ARBA" id="ARBA00022676"/>
    </source>
</evidence>
<keyword evidence="2" id="KW-0328">Glycosyltransferase</keyword>
<name>A0A1W1XXV5_9NEIS</name>
<dbReference type="AlphaFoldDB" id="A0A1W1XXV5"/>
<evidence type="ECO:0000313" key="6">
    <source>
        <dbReference type="Proteomes" id="UP000192761"/>
    </source>
</evidence>
<dbReference type="InterPro" id="IPR050834">
    <property type="entry name" value="Glycosyltransf_2"/>
</dbReference>
<dbReference type="STRING" id="1121001.SAMN02745857_03367"/>
<keyword evidence="3 5" id="KW-0808">Transferase</keyword>
<dbReference type="GO" id="GO:0016757">
    <property type="term" value="F:glycosyltransferase activity"/>
    <property type="evidence" value="ECO:0007669"/>
    <property type="project" value="UniProtKB-KW"/>
</dbReference>
<dbReference type="Proteomes" id="UP000192761">
    <property type="component" value="Unassembled WGS sequence"/>
</dbReference>
<dbReference type="OrthoDB" id="8666056at2"/>
<protein>
    <submittedName>
        <fullName evidence="5">Glycosyl transferase family 2</fullName>
    </submittedName>
</protein>
<evidence type="ECO:0000259" key="4">
    <source>
        <dbReference type="Pfam" id="PF00535"/>
    </source>
</evidence>
<dbReference type="InterPro" id="IPR001173">
    <property type="entry name" value="Glyco_trans_2-like"/>
</dbReference>
<accession>A0A1W1XXV5</accession>
<evidence type="ECO:0000313" key="5">
    <source>
        <dbReference type="EMBL" id="SMC28687.1"/>
    </source>
</evidence>
<dbReference type="EMBL" id="FWXD01000024">
    <property type="protein sequence ID" value="SMC28687.1"/>
    <property type="molecule type" value="Genomic_DNA"/>
</dbReference>
<dbReference type="Pfam" id="PF00535">
    <property type="entry name" value="Glycos_transf_2"/>
    <property type="match status" value="1"/>
</dbReference>
<dbReference type="RefSeq" id="WP_084092323.1">
    <property type="nucleotide sequence ID" value="NZ_FWXD01000024.1"/>
</dbReference>
<dbReference type="SUPFAM" id="SSF53448">
    <property type="entry name" value="Nucleotide-diphospho-sugar transferases"/>
    <property type="match status" value="1"/>
</dbReference>
<proteinExistence type="inferred from homology"/>
<dbReference type="Gene3D" id="3.90.550.10">
    <property type="entry name" value="Spore Coat Polysaccharide Biosynthesis Protein SpsA, Chain A"/>
    <property type="match status" value="1"/>
</dbReference>
<keyword evidence="6" id="KW-1185">Reference proteome</keyword>
<reference evidence="5 6" key="1">
    <citation type="submission" date="2017-04" db="EMBL/GenBank/DDBJ databases">
        <authorList>
            <person name="Afonso C.L."/>
            <person name="Miller P.J."/>
            <person name="Scott M.A."/>
            <person name="Spackman E."/>
            <person name="Goraichik I."/>
            <person name="Dimitrov K.M."/>
            <person name="Suarez D.L."/>
            <person name="Swayne D.E."/>
        </authorList>
    </citation>
    <scope>NUCLEOTIDE SEQUENCE [LARGE SCALE GENOMIC DNA]</scope>
    <source>
        <strain evidence="5 6">DSM 23236</strain>
    </source>
</reference>
<dbReference type="PANTHER" id="PTHR43685">
    <property type="entry name" value="GLYCOSYLTRANSFERASE"/>
    <property type="match status" value="1"/>
</dbReference>
<evidence type="ECO:0000256" key="3">
    <source>
        <dbReference type="ARBA" id="ARBA00022679"/>
    </source>
</evidence>
<feature type="domain" description="Glycosyltransferase 2-like" evidence="4">
    <location>
        <begin position="7"/>
        <end position="156"/>
    </location>
</feature>
<dbReference type="InterPro" id="IPR029044">
    <property type="entry name" value="Nucleotide-diphossugar_trans"/>
</dbReference>
<evidence type="ECO:0000256" key="1">
    <source>
        <dbReference type="ARBA" id="ARBA00006739"/>
    </source>
</evidence>
<organism evidence="5 6">
    <name type="scientific">Andreprevotia lacus DSM 23236</name>
    <dbReference type="NCBI Taxonomy" id="1121001"/>
    <lineage>
        <taxon>Bacteria</taxon>
        <taxon>Pseudomonadati</taxon>
        <taxon>Pseudomonadota</taxon>
        <taxon>Betaproteobacteria</taxon>
        <taxon>Neisseriales</taxon>
        <taxon>Chitinibacteraceae</taxon>
        <taxon>Andreprevotia</taxon>
    </lineage>
</organism>